<accession>A0ABD1FNU3</accession>
<keyword evidence="2" id="KW-0812">Transmembrane</keyword>
<keyword evidence="2" id="KW-0472">Membrane</keyword>
<name>A0ABD1FNU3_SALDI</name>
<feature type="compositionally biased region" description="Low complexity" evidence="1">
    <location>
        <begin position="42"/>
        <end position="63"/>
    </location>
</feature>
<evidence type="ECO:0000256" key="1">
    <source>
        <dbReference type="SAM" id="MobiDB-lite"/>
    </source>
</evidence>
<keyword evidence="4" id="KW-1185">Reference proteome</keyword>
<dbReference type="EMBL" id="JBEAFC010000014">
    <property type="protein sequence ID" value="KAL1533521.1"/>
    <property type="molecule type" value="Genomic_DNA"/>
</dbReference>
<feature type="transmembrane region" description="Helical" evidence="2">
    <location>
        <begin position="152"/>
        <end position="172"/>
    </location>
</feature>
<organism evidence="3 4">
    <name type="scientific">Salvia divinorum</name>
    <name type="common">Maria pastora</name>
    <name type="synonym">Diviner's sage</name>
    <dbReference type="NCBI Taxonomy" id="28513"/>
    <lineage>
        <taxon>Eukaryota</taxon>
        <taxon>Viridiplantae</taxon>
        <taxon>Streptophyta</taxon>
        <taxon>Embryophyta</taxon>
        <taxon>Tracheophyta</taxon>
        <taxon>Spermatophyta</taxon>
        <taxon>Magnoliopsida</taxon>
        <taxon>eudicotyledons</taxon>
        <taxon>Gunneridae</taxon>
        <taxon>Pentapetalae</taxon>
        <taxon>asterids</taxon>
        <taxon>lamiids</taxon>
        <taxon>Lamiales</taxon>
        <taxon>Lamiaceae</taxon>
        <taxon>Nepetoideae</taxon>
        <taxon>Mentheae</taxon>
        <taxon>Salviinae</taxon>
        <taxon>Salvia</taxon>
        <taxon>Salvia subgen. Calosphace</taxon>
    </lineage>
</organism>
<comment type="caution">
    <text evidence="3">The sequence shown here is derived from an EMBL/GenBank/DDBJ whole genome shotgun (WGS) entry which is preliminary data.</text>
</comment>
<dbReference type="Proteomes" id="UP001567538">
    <property type="component" value="Unassembled WGS sequence"/>
</dbReference>
<proteinExistence type="predicted"/>
<feature type="transmembrane region" description="Helical" evidence="2">
    <location>
        <begin position="87"/>
        <end position="109"/>
    </location>
</feature>
<protein>
    <submittedName>
        <fullName evidence="3">Maltose excess protein 1-like, chloroplastic isoform X1</fullName>
    </submittedName>
</protein>
<feature type="transmembrane region" description="Helical" evidence="2">
    <location>
        <begin position="298"/>
        <end position="319"/>
    </location>
</feature>
<feature type="transmembrane region" description="Helical" evidence="2">
    <location>
        <begin position="121"/>
        <end position="145"/>
    </location>
</feature>
<evidence type="ECO:0000256" key="2">
    <source>
        <dbReference type="SAM" id="Phobius"/>
    </source>
</evidence>
<keyword evidence="2" id="KW-1133">Transmembrane helix</keyword>
<feature type="transmembrane region" description="Helical" evidence="2">
    <location>
        <begin position="268"/>
        <end position="286"/>
    </location>
</feature>
<dbReference type="InterPro" id="IPR034628">
    <property type="entry name" value="MEX1/MEX1-like"/>
</dbReference>
<evidence type="ECO:0000313" key="3">
    <source>
        <dbReference type="EMBL" id="KAL1533521.1"/>
    </source>
</evidence>
<feature type="region of interest" description="Disordered" evidence="1">
    <location>
        <begin position="42"/>
        <end position="64"/>
    </location>
</feature>
<evidence type="ECO:0000313" key="4">
    <source>
        <dbReference type="Proteomes" id="UP001567538"/>
    </source>
</evidence>
<dbReference type="AlphaFoldDB" id="A0ABD1FNU3"/>
<feature type="transmembrane region" description="Helical" evidence="2">
    <location>
        <begin position="234"/>
        <end position="256"/>
    </location>
</feature>
<dbReference type="PANTHER" id="PTHR34809:SF1">
    <property type="entry name" value="MALTOSE EXCESS PROTEIN 1, CHLOROPLASTIC-RELATED"/>
    <property type="match status" value="1"/>
</dbReference>
<sequence length="413" mass="45623">MAESLLLKYKLKLPISSNPLSLVLFPRAQLHFRSYELHIKKSNSSGQSTSCSSRPTSVSAVSSDRAHSISRKPLIVKHKSFEEWDAVTAKFAGAANIPFMLLQLPQIILNYQNLMAGNKSALLAVPWLCMLTGLLGNLSLLSYFIKKRESEAVVIQLVGAISIYVVILQLVMAEAMPLPHFVTTSIVTLSGVVINLMKHFETLDDGVWKSWEEFITIAGLSALPQVMWSTFVPILPNTVLPGCIALFTAVLAVSMARMGKLSKKAGSVSGWTATLLFMWMPVAQMWTNLLNPANVKGLSAVTMLLAMIGNGLLIPRALLTRDLMWYVTVTCIDSHHQLSLQSDCRFTGSTWACVFYGWGNLVCLYCFNSISWELFLASSLGFLAWIGITFWRDAQVQGHSSSFTSLKHLLFGH</sequence>
<dbReference type="PANTHER" id="PTHR34809">
    <property type="entry name" value="MALTOSE EXCESS PROTEIN 1, CHLOROPLASTIC-RELATED"/>
    <property type="match status" value="1"/>
</dbReference>
<reference evidence="3 4" key="1">
    <citation type="submission" date="2024-06" db="EMBL/GenBank/DDBJ databases">
        <title>A chromosome level genome sequence of Diviner's sage (Salvia divinorum).</title>
        <authorList>
            <person name="Ford S.A."/>
            <person name="Ro D.-K."/>
            <person name="Ness R.W."/>
            <person name="Phillips M.A."/>
        </authorList>
    </citation>
    <scope>NUCLEOTIDE SEQUENCE [LARGE SCALE GENOMIC DNA]</scope>
    <source>
        <strain evidence="3">SAF-2024a</strain>
        <tissue evidence="3">Leaf</tissue>
    </source>
</reference>
<gene>
    <name evidence="3" type="ORF">AAHA92_33398</name>
</gene>